<dbReference type="EMBL" id="GBRH01158839">
    <property type="protein sequence ID" value="JAE39057.1"/>
    <property type="molecule type" value="Transcribed_RNA"/>
</dbReference>
<reference evidence="1" key="1">
    <citation type="submission" date="2014-09" db="EMBL/GenBank/DDBJ databases">
        <authorList>
            <person name="Magalhaes I.L.F."/>
            <person name="Oliveira U."/>
            <person name="Santos F.R."/>
            <person name="Vidigal T.H.D.A."/>
            <person name="Brescovit A.D."/>
            <person name="Santos A.J."/>
        </authorList>
    </citation>
    <scope>NUCLEOTIDE SEQUENCE</scope>
    <source>
        <tissue evidence="1">Shoot tissue taken approximately 20 cm above the soil surface</tissue>
    </source>
</reference>
<evidence type="ECO:0000313" key="1">
    <source>
        <dbReference type="EMBL" id="JAE39057.1"/>
    </source>
</evidence>
<proteinExistence type="predicted"/>
<protein>
    <submittedName>
        <fullName evidence="1">Uncharacterized protein</fullName>
    </submittedName>
</protein>
<name>A0A0A9HQQ9_ARUDO</name>
<organism evidence="1">
    <name type="scientific">Arundo donax</name>
    <name type="common">Giant reed</name>
    <name type="synonym">Donax arundinaceus</name>
    <dbReference type="NCBI Taxonomy" id="35708"/>
    <lineage>
        <taxon>Eukaryota</taxon>
        <taxon>Viridiplantae</taxon>
        <taxon>Streptophyta</taxon>
        <taxon>Embryophyta</taxon>
        <taxon>Tracheophyta</taxon>
        <taxon>Spermatophyta</taxon>
        <taxon>Magnoliopsida</taxon>
        <taxon>Liliopsida</taxon>
        <taxon>Poales</taxon>
        <taxon>Poaceae</taxon>
        <taxon>PACMAD clade</taxon>
        <taxon>Arundinoideae</taxon>
        <taxon>Arundineae</taxon>
        <taxon>Arundo</taxon>
    </lineage>
</organism>
<dbReference type="AlphaFoldDB" id="A0A0A9HQQ9"/>
<reference evidence="1" key="2">
    <citation type="journal article" date="2015" name="Data Brief">
        <title>Shoot transcriptome of the giant reed, Arundo donax.</title>
        <authorList>
            <person name="Barrero R.A."/>
            <person name="Guerrero F.D."/>
            <person name="Moolhuijzen P."/>
            <person name="Goolsby J.A."/>
            <person name="Tidwell J."/>
            <person name="Bellgard S.E."/>
            <person name="Bellgard M.I."/>
        </authorList>
    </citation>
    <scope>NUCLEOTIDE SEQUENCE</scope>
    <source>
        <tissue evidence="1">Shoot tissue taken approximately 20 cm above the soil surface</tissue>
    </source>
</reference>
<sequence length="73" mass="7665">MLPLLDTFLTRPDLSSIAKTPVSVLTKMASRPSAKPAAAGVLLGERVGSVLSSMTLRCVHAAVPSRPASLEHR</sequence>
<accession>A0A0A9HQQ9</accession>